<reference evidence="22" key="1">
    <citation type="submission" date="2021-11" db="EMBL/GenBank/DDBJ databases">
        <authorList>
            <person name="Schell T."/>
        </authorList>
    </citation>
    <scope>NUCLEOTIDE SEQUENCE</scope>
    <source>
        <strain evidence="22">M5</strain>
    </source>
</reference>
<dbReference type="NCBIfam" id="NF007175">
    <property type="entry name" value="PRK09606.1"/>
    <property type="match status" value="1"/>
</dbReference>
<keyword evidence="6" id="KW-0479">Metal-binding</keyword>
<comment type="similarity">
    <text evidence="2 13">Belongs to the RNA polymerase beta chain family.</text>
</comment>
<dbReference type="InterPro" id="IPR014724">
    <property type="entry name" value="RNA_pol_RPB2_OB-fold"/>
</dbReference>
<sequence length="1174" mass="133511">MYDQDEDPIEDEDGEEISSELWQEACWIVINAYFDEKGLVRQQLDSFDEFIQMSVQRIVEDSPAIDLQAEAQHSSGEVENPPRYVLKFEQIYLSKPTHWEKDGAPTAMMPNEARLRNLTYSAPLYVDITKTVHKEGEEQVETQHQKTFIGKIPIMLRSTYCLLNGMNDRDLCELNECPLDPGGYFIINGSEKVLIAQEKMATNTVYVFSMKDGKFAYKTEIRSCLEHSSRPTSTLYVNMLARGGQGIKKSAIGQRIIAILPYIKQEIPIMIVFRALGFVADRDILEHIIYDFEDPEMMEMVKPSLDEAFVIQEQNVALNFIGARGARPGVTKEKRIKYAREILQKEMLPHVGVSDFCETKKAYFLGYMVHRLLLAALGRRELDDRDHYGNKRLDLAGPLMAFLFRALFKTLMKEVRMYAQKFIDRGKDFNLELAIKTRIITDGLRYSLATGNWGDQKKAHQARAGVSQVLNRLTFASTLSHLRRVNSPIGRDGKLAKPRQLHNTLWGMVCPAETPEGAAVGLVKNLALMAYISVGSQPSPILEFLEEWSMENLEEIAPSAIADATKIFVNGCWVGIHRDPEQLMATLRKLRRQMDIIVSEVSMVRDIQDREIRIYTDAGRICRPLLIVENCKLLLKKRHVDMLKQREYINFSWQELVATGVVEYIDTLEEETAMIAMSPEDLRQGKDAYCTTYTHCEIHPAMILGVCASIIPFPDHNQSPRNTYQSAMGKQAMGVYITNFHVRMDTLAHVLQYPQKPLVTTRSMEYLRFRELPAGINSVVAILSYTGYNQEDSVIMNASAVERGFFRSVFFRSYKDQESKRSADQEETFEKPFRDHCQGMRNAIYDKLDDDGIIAPGLRVSGDDVVIGKTISLPENDDDLESTTKKFSKRDASTFLRHSETGIVDQVMLTLNAEGNKFCKIRVRSVRIPQIGDKFASRHGQKGTCGIQYRQEDMPFTCEGLTPDIIINPHAIPSRMTIGHLIECLQGKVSANKGEIGDATPFNDAVNVQKISNLLQEYGYHLRGNEVLYNGHTGRKLNAQVFLGPTYYQRLKHMVDDKIHSRARGPVQILVRQPMEGRARDGGLRFGEMERDCQIAHGAAQFLRERLFEVSDPYRIHVCNLCGIIAVANLRNNTFECKGCKNKTQISQVRLPYAAKLLFQELMSMNIAPRLMVI</sequence>
<dbReference type="InterPro" id="IPR007644">
    <property type="entry name" value="RNA_pol_bsu_protrusion"/>
</dbReference>
<feature type="domain" description="DNA-directed RNA polymerase subunit 2 hybrid-binding" evidence="15">
    <location>
        <begin position="707"/>
        <end position="1080"/>
    </location>
</feature>
<keyword evidence="8" id="KW-0862">Zinc</keyword>
<dbReference type="FunFam" id="2.40.270.10:FF:000006">
    <property type="entry name" value="DNA-directed RNA polymerase subunit beta"/>
    <property type="match status" value="1"/>
</dbReference>
<dbReference type="InterPro" id="IPR007642">
    <property type="entry name" value="RNA_pol_Rpb2_2"/>
</dbReference>
<keyword evidence="9" id="KW-0460">Magnesium</keyword>
<dbReference type="GO" id="GO:0003677">
    <property type="term" value="F:DNA binding"/>
    <property type="evidence" value="ECO:0007669"/>
    <property type="project" value="InterPro"/>
</dbReference>
<dbReference type="Gene3D" id="2.40.270.10">
    <property type="entry name" value="DNA-directed RNA polymerase, subunit 2, domain 6"/>
    <property type="match status" value="1"/>
</dbReference>
<dbReference type="Pfam" id="PF00562">
    <property type="entry name" value="RNA_pol_Rpb2_6"/>
    <property type="match status" value="1"/>
</dbReference>
<dbReference type="GO" id="GO:0005654">
    <property type="term" value="C:nucleoplasm"/>
    <property type="evidence" value="ECO:0007669"/>
    <property type="project" value="UniProtKB-ARBA"/>
</dbReference>
<comment type="catalytic activity">
    <reaction evidence="12 14">
        <text>RNA(n) + a ribonucleoside 5'-triphosphate = RNA(n+1) + diphosphate</text>
        <dbReference type="Rhea" id="RHEA:21248"/>
        <dbReference type="Rhea" id="RHEA-COMP:14527"/>
        <dbReference type="Rhea" id="RHEA-COMP:17342"/>
        <dbReference type="ChEBI" id="CHEBI:33019"/>
        <dbReference type="ChEBI" id="CHEBI:61557"/>
        <dbReference type="ChEBI" id="CHEBI:140395"/>
        <dbReference type="EC" id="2.7.7.6"/>
    </reaction>
</comment>
<dbReference type="FunFam" id="2.40.50.150:FF:000002">
    <property type="entry name" value="DNA-directed RNA polymerase subunit beta"/>
    <property type="match status" value="1"/>
</dbReference>
<evidence type="ECO:0000256" key="7">
    <source>
        <dbReference type="ARBA" id="ARBA00022771"/>
    </source>
</evidence>
<dbReference type="InterPro" id="IPR007641">
    <property type="entry name" value="RNA_pol_Rpb2_7"/>
</dbReference>
<evidence type="ECO:0000313" key="22">
    <source>
        <dbReference type="EMBL" id="CAH0101413.1"/>
    </source>
</evidence>
<evidence type="ECO:0000256" key="3">
    <source>
        <dbReference type="ARBA" id="ARBA00022478"/>
    </source>
</evidence>
<evidence type="ECO:0000259" key="19">
    <source>
        <dbReference type="Pfam" id="PF04565"/>
    </source>
</evidence>
<evidence type="ECO:0000256" key="2">
    <source>
        <dbReference type="ARBA" id="ARBA00006835"/>
    </source>
</evidence>
<accession>A0A8J2WJY1</accession>
<dbReference type="Pfam" id="PF04565">
    <property type="entry name" value="RNA_pol_Rpb2_3"/>
    <property type="match status" value="1"/>
</dbReference>
<evidence type="ECO:0000256" key="6">
    <source>
        <dbReference type="ARBA" id="ARBA00022723"/>
    </source>
</evidence>
<evidence type="ECO:0000256" key="9">
    <source>
        <dbReference type="ARBA" id="ARBA00022842"/>
    </source>
</evidence>
<dbReference type="Pfam" id="PF04560">
    <property type="entry name" value="RNA_pol_Rpb2_7"/>
    <property type="match status" value="1"/>
</dbReference>
<evidence type="ECO:0000256" key="14">
    <source>
        <dbReference type="RuleBase" id="RU363031"/>
    </source>
</evidence>
<comment type="caution">
    <text evidence="22">The sequence shown here is derived from an EMBL/GenBank/DDBJ whole genome shotgun (WGS) entry which is preliminary data.</text>
</comment>
<dbReference type="FunFam" id="3.90.1070.20:FF:000001">
    <property type="entry name" value="DNA-directed RNA polymerase subunit beta"/>
    <property type="match status" value="1"/>
</dbReference>
<keyword evidence="5 14" id="KW-0548">Nucleotidyltransferase</keyword>
<dbReference type="InterPro" id="IPR037034">
    <property type="entry name" value="RNA_pol_Rpb2_2_sf"/>
</dbReference>
<dbReference type="GO" id="GO:0032549">
    <property type="term" value="F:ribonucleoside binding"/>
    <property type="evidence" value="ECO:0007669"/>
    <property type="project" value="InterPro"/>
</dbReference>
<dbReference type="AlphaFoldDB" id="A0A8J2WJY1"/>
<keyword evidence="23" id="KW-1185">Reference proteome</keyword>
<dbReference type="EC" id="2.7.7.6" evidence="14"/>
<dbReference type="OrthoDB" id="10248617at2759"/>
<evidence type="ECO:0000256" key="13">
    <source>
        <dbReference type="RuleBase" id="RU000434"/>
    </source>
</evidence>
<feature type="domain" description="RNA polymerase Rpb2" evidence="21">
    <location>
        <begin position="653"/>
        <end position="700"/>
    </location>
</feature>
<dbReference type="PANTHER" id="PTHR20856">
    <property type="entry name" value="DNA-DIRECTED RNA POLYMERASE I SUBUNIT 2"/>
    <property type="match status" value="1"/>
</dbReference>
<evidence type="ECO:0000259" key="20">
    <source>
        <dbReference type="Pfam" id="PF04566"/>
    </source>
</evidence>
<evidence type="ECO:0000256" key="8">
    <source>
        <dbReference type="ARBA" id="ARBA00022833"/>
    </source>
</evidence>
<dbReference type="FunFam" id="3.90.1800.10:FF:000002">
    <property type="entry name" value="DNA-directed RNA polymerase subunit beta"/>
    <property type="match status" value="1"/>
</dbReference>
<dbReference type="FunFam" id="3.90.1100.10:FF:000003">
    <property type="entry name" value="DNA-directed RNA polymerase subunit beta"/>
    <property type="match status" value="1"/>
</dbReference>
<keyword evidence="3 14" id="KW-0240">DNA-directed RNA polymerase</keyword>
<evidence type="ECO:0000256" key="12">
    <source>
        <dbReference type="ARBA" id="ARBA00048552"/>
    </source>
</evidence>
<protein>
    <recommendedName>
        <fullName evidence="14">DNA-directed RNA polymerase subunit beta</fullName>
        <ecNumber evidence="14">2.7.7.6</ecNumber>
    </recommendedName>
</protein>
<dbReference type="Gene3D" id="3.90.1070.20">
    <property type="match status" value="1"/>
</dbReference>
<dbReference type="GO" id="GO:0006367">
    <property type="term" value="P:transcription initiation at RNA polymerase II promoter"/>
    <property type="evidence" value="ECO:0007669"/>
    <property type="project" value="UniProtKB-ARBA"/>
</dbReference>
<keyword evidence="7" id="KW-0863">Zinc-finger</keyword>
<comment type="function">
    <text evidence="14">DNA-dependent RNA polymerase catalyzes the transcription of DNA into RNA using the four ribonucleoside triphosphates as substrates.</text>
</comment>
<dbReference type="FunFam" id="3.90.1100.10:FF:000043">
    <property type="entry name" value="DNA-directed RNA polymerase subunit beta"/>
    <property type="match status" value="1"/>
</dbReference>
<evidence type="ECO:0000259" key="15">
    <source>
        <dbReference type="Pfam" id="PF00562"/>
    </source>
</evidence>
<evidence type="ECO:0000256" key="5">
    <source>
        <dbReference type="ARBA" id="ARBA00022695"/>
    </source>
</evidence>
<dbReference type="PROSITE" id="PS01166">
    <property type="entry name" value="RNA_POL_BETA"/>
    <property type="match status" value="1"/>
</dbReference>
<organism evidence="22 23">
    <name type="scientific">Daphnia galeata</name>
    <dbReference type="NCBI Taxonomy" id="27404"/>
    <lineage>
        <taxon>Eukaryota</taxon>
        <taxon>Metazoa</taxon>
        <taxon>Ecdysozoa</taxon>
        <taxon>Arthropoda</taxon>
        <taxon>Crustacea</taxon>
        <taxon>Branchiopoda</taxon>
        <taxon>Diplostraca</taxon>
        <taxon>Cladocera</taxon>
        <taxon>Anomopoda</taxon>
        <taxon>Daphniidae</taxon>
        <taxon>Daphnia</taxon>
    </lineage>
</organism>
<dbReference type="FunFam" id="3.90.1110.10:FF:000002">
    <property type="entry name" value="DNA-directed RNA polymerase subunit beta"/>
    <property type="match status" value="1"/>
</dbReference>
<dbReference type="GO" id="GO:0000428">
    <property type="term" value="C:DNA-directed RNA polymerase complex"/>
    <property type="evidence" value="ECO:0007669"/>
    <property type="project" value="UniProtKB-KW"/>
</dbReference>
<evidence type="ECO:0000256" key="1">
    <source>
        <dbReference type="ARBA" id="ARBA00004123"/>
    </source>
</evidence>
<evidence type="ECO:0000256" key="4">
    <source>
        <dbReference type="ARBA" id="ARBA00022679"/>
    </source>
</evidence>
<evidence type="ECO:0000259" key="18">
    <source>
        <dbReference type="Pfam" id="PF04563"/>
    </source>
</evidence>
<dbReference type="Pfam" id="PF04563">
    <property type="entry name" value="RNA_pol_Rpb2_1"/>
    <property type="match status" value="1"/>
</dbReference>
<evidence type="ECO:0000256" key="11">
    <source>
        <dbReference type="ARBA" id="ARBA00023242"/>
    </source>
</evidence>
<feature type="domain" description="RNA polymerase Rpb2" evidence="20">
    <location>
        <begin position="567"/>
        <end position="629"/>
    </location>
</feature>
<evidence type="ECO:0000313" key="23">
    <source>
        <dbReference type="Proteomes" id="UP000789390"/>
    </source>
</evidence>
<feature type="domain" description="RNA polymerase Rpb2" evidence="17">
    <location>
        <begin position="201"/>
        <end position="394"/>
    </location>
</feature>
<dbReference type="Gene3D" id="3.90.1800.10">
    <property type="entry name" value="RNA polymerase alpha subunit dimerisation domain"/>
    <property type="match status" value="1"/>
</dbReference>
<dbReference type="InterPro" id="IPR007647">
    <property type="entry name" value="RNA_pol_Rpb2_5"/>
</dbReference>
<dbReference type="Pfam" id="PF04566">
    <property type="entry name" value="RNA_pol_Rpb2_4"/>
    <property type="match status" value="1"/>
</dbReference>
<dbReference type="CDD" id="cd00653">
    <property type="entry name" value="RNA_pol_B_RPB2"/>
    <property type="match status" value="1"/>
</dbReference>
<dbReference type="EMBL" id="CAKKLH010000057">
    <property type="protein sequence ID" value="CAH0101413.1"/>
    <property type="molecule type" value="Genomic_DNA"/>
</dbReference>
<feature type="domain" description="RNA polymerase beta subunit protrusion" evidence="18">
    <location>
        <begin position="38"/>
        <end position="441"/>
    </location>
</feature>
<dbReference type="Gene3D" id="3.90.1100.10">
    <property type="match status" value="1"/>
</dbReference>
<gene>
    <name evidence="22" type="ORF">DGAL_LOCUS3744</name>
</gene>
<dbReference type="GO" id="GO:0003899">
    <property type="term" value="F:DNA-directed RNA polymerase activity"/>
    <property type="evidence" value="ECO:0007669"/>
    <property type="project" value="UniProtKB-EC"/>
</dbReference>
<proteinExistence type="inferred from homology"/>
<dbReference type="InterPro" id="IPR007646">
    <property type="entry name" value="RNA_pol_Rpb2_4"/>
</dbReference>
<dbReference type="SUPFAM" id="SSF64484">
    <property type="entry name" value="beta and beta-prime subunits of DNA dependent RNA-polymerase"/>
    <property type="match status" value="1"/>
</dbReference>
<dbReference type="Gene3D" id="2.40.50.150">
    <property type="match status" value="1"/>
</dbReference>
<keyword evidence="4 14" id="KW-0808">Transferase</keyword>
<feature type="domain" description="RNA polymerase Rpb2" evidence="19">
    <location>
        <begin position="468"/>
        <end position="532"/>
    </location>
</feature>
<comment type="subcellular location">
    <subcellularLocation>
        <location evidence="1">Nucleus</location>
    </subcellularLocation>
</comment>
<feature type="domain" description="RNA polymerase Rpb2" evidence="16">
    <location>
        <begin position="1082"/>
        <end position="1172"/>
    </location>
</feature>
<dbReference type="InterPro" id="IPR007120">
    <property type="entry name" value="DNA-dir_RNAP_su2_dom"/>
</dbReference>
<evidence type="ECO:0000259" key="16">
    <source>
        <dbReference type="Pfam" id="PF04560"/>
    </source>
</evidence>
<dbReference type="InterPro" id="IPR015712">
    <property type="entry name" value="DNA-dir_RNA_pol_su2"/>
</dbReference>
<evidence type="ECO:0000259" key="17">
    <source>
        <dbReference type="Pfam" id="PF04561"/>
    </source>
</evidence>
<dbReference type="InterPro" id="IPR007121">
    <property type="entry name" value="RNA_pol_bsu_CS"/>
</dbReference>
<dbReference type="InterPro" id="IPR037033">
    <property type="entry name" value="DNA-dir_RNAP_su2_hyb_sf"/>
</dbReference>
<dbReference type="InterPro" id="IPR007645">
    <property type="entry name" value="RNA_pol_Rpb2_3"/>
</dbReference>
<dbReference type="GO" id="GO:0008270">
    <property type="term" value="F:zinc ion binding"/>
    <property type="evidence" value="ECO:0007669"/>
    <property type="project" value="UniProtKB-KW"/>
</dbReference>
<evidence type="ECO:0000259" key="21">
    <source>
        <dbReference type="Pfam" id="PF04567"/>
    </source>
</evidence>
<dbReference type="Proteomes" id="UP000789390">
    <property type="component" value="Unassembled WGS sequence"/>
</dbReference>
<evidence type="ECO:0000256" key="10">
    <source>
        <dbReference type="ARBA" id="ARBA00023163"/>
    </source>
</evidence>
<dbReference type="Gene3D" id="3.90.1110.10">
    <property type="entry name" value="RNA polymerase Rpb2, domain 2"/>
    <property type="match status" value="1"/>
</dbReference>
<dbReference type="FunFam" id="2.40.270.10:FF:000011">
    <property type="entry name" value="DNA-directed RNA polymerase subunit beta"/>
    <property type="match status" value="1"/>
</dbReference>
<dbReference type="Pfam" id="PF04561">
    <property type="entry name" value="RNA_pol_Rpb2_2"/>
    <property type="match status" value="1"/>
</dbReference>
<keyword evidence="10 14" id="KW-0804">Transcription</keyword>
<name>A0A8J2WJY1_9CRUS</name>
<keyword evidence="11" id="KW-0539">Nucleus</keyword>
<dbReference type="Pfam" id="PF04567">
    <property type="entry name" value="RNA_pol_Rpb2_5"/>
    <property type="match status" value="1"/>
</dbReference>